<dbReference type="SUPFAM" id="SSF56801">
    <property type="entry name" value="Acetyl-CoA synthetase-like"/>
    <property type="match status" value="1"/>
</dbReference>
<dbReference type="Gene3D" id="3.40.50.12780">
    <property type="entry name" value="N-terminal domain of ligase-like"/>
    <property type="match status" value="1"/>
</dbReference>
<evidence type="ECO:0000256" key="6">
    <source>
        <dbReference type="ARBA" id="ARBA00022450"/>
    </source>
</evidence>
<keyword evidence="18" id="KW-1133">Transmembrane helix</keyword>
<dbReference type="GO" id="GO:0005737">
    <property type="term" value="C:cytoplasm"/>
    <property type="evidence" value="ECO:0007669"/>
    <property type="project" value="TreeGrafter"/>
</dbReference>
<feature type="region of interest" description="Disordered" evidence="17">
    <location>
        <begin position="123"/>
        <end position="164"/>
    </location>
</feature>
<dbReference type="MEROPS" id="M01.033"/>
<dbReference type="PRINTS" id="PR00756">
    <property type="entry name" value="ALADIPTASE"/>
</dbReference>
<dbReference type="InterPro" id="IPR000873">
    <property type="entry name" value="AMP-dep_synth/lig_dom"/>
</dbReference>
<dbReference type="RefSeq" id="WP_021030621.1">
    <property type="nucleotide sequence ID" value="NZ_KI391954.1"/>
</dbReference>
<evidence type="ECO:0000259" key="19">
    <source>
        <dbReference type="PROSITE" id="PS50075"/>
    </source>
</evidence>
<evidence type="ECO:0000256" key="8">
    <source>
        <dbReference type="ARBA" id="ARBA00022670"/>
    </source>
</evidence>
<dbReference type="CDD" id="cd05930">
    <property type="entry name" value="A_NRPS"/>
    <property type="match status" value="1"/>
</dbReference>
<dbReference type="PANTHER" id="PTHR45527:SF1">
    <property type="entry name" value="FATTY ACID SYNTHASE"/>
    <property type="match status" value="1"/>
</dbReference>
<dbReference type="Gene3D" id="2.160.10.10">
    <property type="entry name" value="Hexapeptide repeat proteins"/>
    <property type="match status" value="3"/>
</dbReference>
<dbReference type="GO" id="GO:0008237">
    <property type="term" value="F:metallopeptidase activity"/>
    <property type="evidence" value="ECO:0007669"/>
    <property type="project" value="UniProtKB-KW"/>
</dbReference>
<dbReference type="InterPro" id="IPR027268">
    <property type="entry name" value="Peptidase_M4/M1_CTD_sf"/>
</dbReference>
<keyword evidence="10" id="KW-0479">Metal-binding</keyword>
<keyword evidence="18" id="KW-0472">Membrane</keyword>
<evidence type="ECO:0000256" key="11">
    <source>
        <dbReference type="ARBA" id="ARBA00022737"/>
    </source>
</evidence>
<keyword evidence="6" id="KW-0596">Phosphopantetheine</keyword>
<dbReference type="InterPro" id="IPR020806">
    <property type="entry name" value="PKS_PP-bd"/>
</dbReference>
<dbReference type="InterPro" id="IPR009081">
    <property type="entry name" value="PP-bd_ACP"/>
</dbReference>
<comment type="similarity">
    <text evidence="3">Belongs to the peptidase M1 family.</text>
</comment>
<evidence type="ECO:0000256" key="18">
    <source>
        <dbReference type="SAM" id="Phobius"/>
    </source>
</evidence>
<keyword evidence="14" id="KW-0482">Metalloprotease</keyword>
<dbReference type="OrthoDB" id="2472181at2"/>
<dbReference type="Pfam" id="PF00501">
    <property type="entry name" value="AMP-binding"/>
    <property type="match status" value="1"/>
</dbReference>
<dbReference type="SMART" id="SM00823">
    <property type="entry name" value="PKS_PP"/>
    <property type="match status" value="1"/>
</dbReference>
<comment type="catalytic activity">
    <reaction evidence="1">
        <text>Release of an N-terminal amino acid, Xaa-|-Yaa- from a peptide, amide or arylamide. Xaa is preferably Ala, but may be most amino acids including Pro (slow action). When a terminal hydrophobic residue is followed by a prolyl residue, the two may be released as an intact Xaa-Pro dipeptide.</text>
        <dbReference type="EC" id="3.4.11.2"/>
    </reaction>
</comment>
<dbReference type="GO" id="GO:0016740">
    <property type="term" value="F:transferase activity"/>
    <property type="evidence" value="ECO:0007669"/>
    <property type="project" value="UniProtKB-KW"/>
</dbReference>
<keyword evidence="11" id="KW-0677">Repeat</keyword>
<dbReference type="PROSITE" id="PS00455">
    <property type="entry name" value="AMP_BINDING"/>
    <property type="match status" value="1"/>
</dbReference>
<dbReference type="EC" id="3.4.11.2" evidence="4"/>
<dbReference type="PROSITE" id="PS50075">
    <property type="entry name" value="CARRIER"/>
    <property type="match status" value="1"/>
</dbReference>
<evidence type="ECO:0000256" key="1">
    <source>
        <dbReference type="ARBA" id="ARBA00000098"/>
    </source>
</evidence>
<dbReference type="eggNOG" id="COG0308">
    <property type="taxonomic scope" value="Bacteria"/>
</dbReference>
<dbReference type="Proteomes" id="UP000004816">
    <property type="component" value="Unassembled WGS sequence"/>
</dbReference>
<feature type="domain" description="Carrier" evidence="19">
    <location>
        <begin position="517"/>
        <end position="591"/>
    </location>
</feature>
<evidence type="ECO:0000256" key="5">
    <source>
        <dbReference type="ARBA" id="ARBA00015611"/>
    </source>
</evidence>
<dbReference type="InterPro" id="IPR042099">
    <property type="entry name" value="ANL_N_sf"/>
</dbReference>
<evidence type="ECO:0000256" key="16">
    <source>
        <dbReference type="ARBA" id="ARBA00031533"/>
    </source>
</evidence>
<dbReference type="Gene3D" id="1.10.390.10">
    <property type="entry name" value="Neutral Protease Domain 2"/>
    <property type="match status" value="1"/>
</dbReference>
<accession>U1N4M4</accession>
<dbReference type="SUPFAM" id="SSF51161">
    <property type="entry name" value="Trimeric LpxA-like enzymes"/>
    <property type="match status" value="3"/>
</dbReference>
<dbReference type="GO" id="GO:0016285">
    <property type="term" value="F:alanyl aminopeptidase activity"/>
    <property type="evidence" value="ECO:0007669"/>
    <property type="project" value="UniProtKB-EC"/>
</dbReference>
<dbReference type="InterPro" id="IPR020845">
    <property type="entry name" value="AMP-binding_CS"/>
</dbReference>
<dbReference type="HOGENOM" id="CLU_002751_1_0_11"/>
<evidence type="ECO:0000256" key="7">
    <source>
        <dbReference type="ARBA" id="ARBA00022553"/>
    </source>
</evidence>
<dbReference type="InterPro" id="IPR014782">
    <property type="entry name" value="Peptidase_M1_dom"/>
</dbReference>
<feature type="transmembrane region" description="Helical" evidence="18">
    <location>
        <begin position="842"/>
        <end position="868"/>
    </location>
</feature>
<comment type="cofactor">
    <cofactor evidence="2">
        <name>Zn(2+)</name>
        <dbReference type="ChEBI" id="CHEBI:29105"/>
    </cofactor>
</comment>
<proteinExistence type="inferred from homology"/>
<keyword evidence="12" id="KW-0378">Hydrolase</keyword>
<feature type="transmembrane region" description="Helical" evidence="18">
    <location>
        <begin position="880"/>
        <end position="902"/>
    </location>
</feature>
<dbReference type="Pfam" id="PF01433">
    <property type="entry name" value="Peptidase_M1"/>
    <property type="match status" value="1"/>
</dbReference>
<evidence type="ECO:0000256" key="10">
    <source>
        <dbReference type="ARBA" id="ARBA00022723"/>
    </source>
</evidence>
<organism evidence="20 21">
    <name type="scientific">Segniliparus rugosus (strain ATCC BAA-974 / DSM 45345 / CCUG 50838 / CIP 108380 / JCM 13579 / CDC 945)</name>
    <dbReference type="NCBI Taxonomy" id="679197"/>
    <lineage>
        <taxon>Bacteria</taxon>
        <taxon>Bacillati</taxon>
        <taxon>Actinomycetota</taxon>
        <taxon>Actinomycetes</taxon>
        <taxon>Mycobacteriales</taxon>
        <taxon>Segniliparaceae</taxon>
        <taxon>Segniliparus</taxon>
    </lineage>
</organism>
<dbReference type="Pfam" id="PF17900">
    <property type="entry name" value="Peptidase_M1_N"/>
    <property type="match status" value="1"/>
</dbReference>
<keyword evidence="7" id="KW-0597">Phosphoprotein</keyword>
<dbReference type="Gene3D" id="3.30.300.30">
    <property type="match status" value="1"/>
</dbReference>
<feature type="transmembrane region" description="Helical" evidence="18">
    <location>
        <begin position="1116"/>
        <end position="1140"/>
    </location>
</feature>
<feature type="transmembrane region" description="Helical" evidence="18">
    <location>
        <begin position="650"/>
        <end position="674"/>
    </location>
</feature>
<dbReference type="Gene3D" id="2.60.40.1730">
    <property type="entry name" value="tricorn interacting facor f3 domain"/>
    <property type="match status" value="1"/>
</dbReference>
<dbReference type="Gene3D" id="1.10.1200.10">
    <property type="entry name" value="ACP-like"/>
    <property type="match status" value="1"/>
</dbReference>
<sequence length="1740" mass="185154">MAEIPAQYLLSAHAPAERTLWDVLAATAAEFPDTPAVDDGDLQLTYAELVEAAQEGAARLAALGVGRGGRVGVRLPSGSCDLYVAILSVIAAGCAYVPVDADDPQERADLVFSEAEVEATITVDGWLPRRPDGDPPRSDEPRGVPPASASEWGRRSASPVVEPPAPSDDAWIIFTSGSTGKPKGVAVTHRNAAAFVDAEARIFLTDEPIGPDDRVLAGLSVAFDASCEEMWLAWRHGACLVPAPRALVRSGMDLGPWLVARDISVVSTVPTLASLWPPEALEAVRLLIFGGEACPPDLAARLAGEGRELWNTYGPTEATVVACAAPLTGDDVVRIGLPLPGWDLAVVDADGAQVGYGQSGELVIGGVGLARYLDPVKDAEKYAPAPALGWERAYRSGDLVRLEPEGLVFLGRADDQVKIGGRRIELGEVDAALAALPGVTAAAAAVKKTASGASLLVGYLSSADPDYNLEAARAELAAHLPAALVPRLVLLPELPVRTSGKVDRAALPWPVAGEAAHGLEGTAGWLADLWAEVLGAQIDGDDADFFSLGGGSLAAAQLVSALRTRYPTATVAELYDHPRLGSLADFLDEQAPAAAAEPRHVRPTPRLARAAQTLIMLVTATLGGLQWVAWLLLLNNVLAHTVAWARPTCWWAVGASLLLFATPFGRVAVAALAARILTFRLAPGAYPRGGPVHLRVWTAEHLAAALGAENLSGAPWMTLYARMLGAKIGEGVDLHAIPPVTGMLTLGDRSCVEPEVDLRGHWLDGDVFHVGEIVIGADAAIGARTTLLPGAQVGKDADVAPASCVVGKVKGGRYWKGSPAVKAGKAHHPWPQRRPKQARRWAAVYAVSAAAIGGLPLCSWAVGLAVIGAAVRGSASLREAVWPALAATPLAALAAVLTYMLATLVGVRLGSLGVAAGYHPVRSRAGWQTWAVERLMDAARLHLFPLYASLATPVWMRLLGAKIGKNTEISTAVLAPKFTTVGDGAFLADDTMVGSYELGGGWIHIAETKVGERAFLGNSGITQPGRKIPNGALVAVLSATPYKAKSGSSWLGSPPIRLRRKADEGDAARTFAPPLRLKLARAAVECCRIAAVITSFWIGALVLLALQALLLRFGPVGALLGVGLVLLAAGALAALVSVLAKWLVIGRFRPQEHPLWSSFVWRNEVADTFVESVAATWFARHASGTGALNLWLRAMGAKIGKGVWCESYWLPEADLVTLGDGASVGRGCVVQTHLFHDRIMRLDTVALEAGASLGPHCVALPGSVVGAGATVGPASLVLRGDVVPPSTRWLGNPHLSVARRFRSEKREEEVSADPYCPGQGNSGYNVDRYELDLAYQVASGRLEGEARIFLTTTGPASELVFDLAEHVKIGKLAVDGQRPARHRHGAGKLALVLKSPAPSGKRLKVVVHYSGNPKPIRTVWGEIGFEELTDGALVASQPNGAHSWYPCDDRPTSKASYRFEIAVPNGYRAVCNGKLVGRKAKSSQTIWTYEQAEPMAPYLASLQIGRYELATMSEDPVPDRIAAPADLARKLAPSFGRHPQMVRVFSELFGPYPFAEHTAVVTADELEIPIEAQGMSVFGAQFVGKGRDAERLVSHELAHQWFGNSVTCKQWRDIWLHEGFACYAEWLWSERSGGAPAAHWAARHHRRLAELPQDLLLADPGAKDMFDDRVYKRGALALHALRTVVGDETFFQILRTFAARFRHANASTQDFINLVDEVGRRGLASLWQEWLYERKLPALP</sequence>
<dbReference type="InterPro" id="IPR045851">
    <property type="entry name" value="AMP-bd_C_sf"/>
</dbReference>
<keyword evidence="9" id="KW-0808">Transferase</keyword>
<gene>
    <name evidence="20" type="ORF">HMPREF9336_04293</name>
</gene>
<keyword evidence="13" id="KW-0862">Zinc</keyword>
<dbReference type="NCBIfam" id="TIGR02353">
    <property type="entry name" value="NRPS_term_dom"/>
    <property type="match status" value="1"/>
</dbReference>
<dbReference type="GO" id="GO:0031177">
    <property type="term" value="F:phosphopantetheine binding"/>
    <property type="evidence" value="ECO:0007669"/>
    <property type="project" value="InterPro"/>
</dbReference>
<dbReference type="GO" id="GO:0008270">
    <property type="term" value="F:zinc ion binding"/>
    <property type="evidence" value="ECO:0007669"/>
    <property type="project" value="InterPro"/>
</dbReference>
<feature type="compositionally biased region" description="Basic and acidic residues" evidence="17">
    <location>
        <begin position="127"/>
        <end position="142"/>
    </location>
</feature>
<dbReference type="GO" id="GO:0043041">
    <property type="term" value="P:amino acid activation for nonribosomal peptide biosynthetic process"/>
    <property type="evidence" value="ECO:0007669"/>
    <property type="project" value="TreeGrafter"/>
</dbReference>
<comment type="caution">
    <text evidence="20">The sequence shown here is derived from an EMBL/GenBank/DDBJ whole genome shotgun (WGS) entry which is preliminary data.</text>
</comment>
<evidence type="ECO:0000256" key="17">
    <source>
        <dbReference type="SAM" id="MobiDB-lite"/>
    </source>
</evidence>
<dbReference type="NCBIfam" id="TIGR01733">
    <property type="entry name" value="AA-adenyl-dom"/>
    <property type="match status" value="1"/>
</dbReference>
<feature type="transmembrane region" description="Helical" evidence="18">
    <location>
        <begin position="614"/>
        <end position="638"/>
    </location>
</feature>
<dbReference type="InterPro" id="IPR011004">
    <property type="entry name" value="Trimer_LpxA-like_sf"/>
</dbReference>
<dbReference type="InterPro" id="IPR012728">
    <property type="entry name" value="Pls/PosA_C"/>
</dbReference>
<dbReference type="eggNOG" id="COG1020">
    <property type="taxonomic scope" value="Bacteria"/>
</dbReference>
<evidence type="ECO:0000256" key="2">
    <source>
        <dbReference type="ARBA" id="ARBA00001947"/>
    </source>
</evidence>
<dbReference type="PANTHER" id="PTHR45527">
    <property type="entry name" value="NONRIBOSOMAL PEPTIDE SYNTHETASE"/>
    <property type="match status" value="1"/>
</dbReference>
<dbReference type="InterPro" id="IPR042097">
    <property type="entry name" value="Aminopeptidase_N-like_N_sf"/>
</dbReference>
<evidence type="ECO:0000313" key="20">
    <source>
        <dbReference type="EMBL" id="ERG69149.1"/>
    </source>
</evidence>
<dbReference type="STRING" id="679197.HMPREF9336_04293"/>
<evidence type="ECO:0000256" key="4">
    <source>
        <dbReference type="ARBA" id="ARBA00012564"/>
    </source>
</evidence>
<dbReference type="InterPro" id="IPR036736">
    <property type="entry name" value="ACP-like_sf"/>
</dbReference>
<keyword evidence="8" id="KW-0645">Protease</keyword>
<dbReference type="InterPro" id="IPR001930">
    <property type="entry name" value="Peptidase_M1"/>
</dbReference>
<name>U1N4M4_SEGRC</name>
<feature type="transmembrane region" description="Helical" evidence="18">
    <location>
        <begin position="1086"/>
        <end position="1110"/>
    </location>
</feature>
<keyword evidence="21" id="KW-1185">Reference proteome</keyword>
<evidence type="ECO:0000256" key="15">
    <source>
        <dbReference type="ARBA" id="ARBA00029811"/>
    </source>
</evidence>
<reference evidence="20 21" key="1">
    <citation type="journal article" date="2011" name="Stand. Genomic Sci.">
        <title>High quality draft genome sequence of Segniliparus rugosus CDC 945(T)= (ATCC BAA-974(T)).</title>
        <authorList>
            <person name="Earl A.M."/>
            <person name="Desjardins C.A."/>
            <person name="Fitzgerald M.G."/>
            <person name="Arachchi H.M."/>
            <person name="Zeng Q."/>
            <person name="Mehta T."/>
            <person name="Griggs A."/>
            <person name="Birren B.W."/>
            <person name="Toney N.C."/>
            <person name="Carr J."/>
            <person name="Posey J."/>
            <person name="Butler W.R."/>
        </authorList>
    </citation>
    <scope>NUCLEOTIDE SEQUENCE [LARGE SCALE GENOMIC DNA]</scope>
    <source>
        <strain evidence="21">ATCC BAA-974 / DSM 45345 / CCUG 50838 / CIP 108380 / JCM 13579 / CDC 945</strain>
    </source>
</reference>
<dbReference type="SUPFAM" id="SSF55486">
    <property type="entry name" value="Metalloproteases ('zincins'), catalytic domain"/>
    <property type="match status" value="1"/>
</dbReference>
<dbReference type="EMBL" id="ACZI02000003">
    <property type="protein sequence ID" value="ERG69149.1"/>
    <property type="molecule type" value="Genomic_DNA"/>
</dbReference>
<dbReference type="SUPFAM" id="SSF47336">
    <property type="entry name" value="ACP-like"/>
    <property type="match status" value="1"/>
</dbReference>
<dbReference type="InterPro" id="IPR010071">
    <property type="entry name" value="AA_adenyl_dom"/>
</dbReference>
<dbReference type="eggNOG" id="COG0110">
    <property type="taxonomic scope" value="Bacteria"/>
</dbReference>
<dbReference type="SUPFAM" id="SSF63737">
    <property type="entry name" value="Leukotriene A4 hydrolase N-terminal domain"/>
    <property type="match status" value="1"/>
</dbReference>
<dbReference type="PROSITE" id="PS00101">
    <property type="entry name" value="HEXAPEP_TRANSFERASES"/>
    <property type="match status" value="1"/>
</dbReference>
<dbReference type="CDD" id="cd09603">
    <property type="entry name" value="M1_APN_like"/>
    <property type="match status" value="1"/>
</dbReference>
<dbReference type="GO" id="GO:0006508">
    <property type="term" value="P:proteolysis"/>
    <property type="evidence" value="ECO:0007669"/>
    <property type="project" value="UniProtKB-KW"/>
</dbReference>
<dbReference type="Pfam" id="PF00550">
    <property type="entry name" value="PP-binding"/>
    <property type="match status" value="1"/>
</dbReference>
<evidence type="ECO:0000256" key="13">
    <source>
        <dbReference type="ARBA" id="ARBA00022833"/>
    </source>
</evidence>
<evidence type="ECO:0000256" key="12">
    <source>
        <dbReference type="ARBA" id="ARBA00022801"/>
    </source>
</evidence>
<evidence type="ECO:0000256" key="14">
    <source>
        <dbReference type="ARBA" id="ARBA00023049"/>
    </source>
</evidence>
<protein>
    <recommendedName>
        <fullName evidence="5">Aminopeptidase N</fullName>
        <ecNumber evidence="4">3.4.11.2</ecNumber>
    </recommendedName>
    <alternativeName>
        <fullName evidence="15">Alanine aminopeptidase</fullName>
    </alternativeName>
    <alternativeName>
        <fullName evidence="16">Lysyl aminopeptidase</fullName>
    </alternativeName>
</protein>
<evidence type="ECO:0000256" key="9">
    <source>
        <dbReference type="ARBA" id="ARBA00022679"/>
    </source>
</evidence>
<evidence type="ECO:0000256" key="3">
    <source>
        <dbReference type="ARBA" id="ARBA00010136"/>
    </source>
</evidence>
<dbReference type="GO" id="GO:0044550">
    <property type="term" value="P:secondary metabolite biosynthetic process"/>
    <property type="evidence" value="ECO:0007669"/>
    <property type="project" value="TreeGrafter"/>
</dbReference>
<dbReference type="InterPro" id="IPR045357">
    <property type="entry name" value="Aminopeptidase_N-like_N"/>
</dbReference>
<keyword evidence="18" id="KW-0812">Transmembrane</keyword>
<evidence type="ECO:0000313" key="21">
    <source>
        <dbReference type="Proteomes" id="UP000004816"/>
    </source>
</evidence>
<dbReference type="InterPro" id="IPR018357">
    <property type="entry name" value="Hexapep_transf_CS"/>
</dbReference>